<feature type="compositionally biased region" description="Polar residues" evidence="1">
    <location>
        <begin position="219"/>
        <end position="232"/>
    </location>
</feature>
<evidence type="ECO:0000313" key="3">
    <source>
        <dbReference type="Proteomes" id="UP000245956"/>
    </source>
</evidence>
<proteinExistence type="predicted"/>
<organism evidence="2 3">
    <name type="scientific">Purpureocillium lilacinum</name>
    <name type="common">Paecilomyces lilacinus</name>
    <dbReference type="NCBI Taxonomy" id="33203"/>
    <lineage>
        <taxon>Eukaryota</taxon>
        <taxon>Fungi</taxon>
        <taxon>Dikarya</taxon>
        <taxon>Ascomycota</taxon>
        <taxon>Pezizomycotina</taxon>
        <taxon>Sordariomycetes</taxon>
        <taxon>Hypocreomycetidae</taxon>
        <taxon>Hypocreales</taxon>
        <taxon>Ophiocordycipitaceae</taxon>
        <taxon>Purpureocillium</taxon>
    </lineage>
</organism>
<evidence type="ECO:0000313" key="2">
    <source>
        <dbReference type="EMBL" id="PWI64641.1"/>
    </source>
</evidence>
<feature type="compositionally biased region" description="Basic and acidic residues" evidence="1">
    <location>
        <begin position="50"/>
        <end position="64"/>
    </location>
</feature>
<accession>A0A2U3DQW5</accession>
<sequence length="338" mass="36428">MSQPRTVHPRRLKHRITSALGGSFCGTADGRPRDNGPKNQDPDQGQGLGRNRDPGQELPAGRERAGRLGEQSLTCPLPACASNCAPSRARYSVLPSVLQRRPPVLVYRGRSTHVYIRTPYQVSVVPYYVATVCKSPQSATPSLHPRPPLIGLTLSLQVSLTPHTSLVNTLRRRRRRGATHRSSGGLSCLLFPHRSLASGKGGAGPRQQSRSNPAPRPCTRNQKATTPTSSMLRQAVRPPPAPGSTPCNLATRRLPPFSGQLAARTHCLTRVRVFDPRPHLSCVAGPLLYHQPAGPPPIPSTDRLSCCQYPSSIRGPDRGSAAGHVVRGTQGVGPHWQA</sequence>
<gene>
    <name evidence="2" type="ORF">PCL_09455</name>
</gene>
<feature type="region of interest" description="Disordered" evidence="1">
    <location>
        <begin position="197"/>
        <end position="252"/>
    </location>
</feature>
<evidence type="ECO:0000256" key="1">
    <source>
        <dbReference type="SAM" id="MobiDB-lite"/>
    </source>
</evidence>
<feature type="compositionally biased region" description="Basic residues" evidence="1">
    <location>
        <begin position="7"/>
        <end position="16"/>
    </location>
</feature>
<reference evidence="2 3" key="1">
    <citation type="journal article" date="2016" name="Front. Microbiol.">
        <title>Genome and transcriptome sequences reveal the specific parasitism of the nematophagous Purpureocillium lilacinum 36-1.</title>
        <authorList>
            <person name="Xie J."/>
            <person name="Li S."/>
            <person name="Mo C."/>
            <person name="Xiao X."/>
            <person name="Peng D."/>
            <person name="Wang G."/>
            <person name="Xiao Y."/>
        </authorList>
    </citation>
    <scope>NUCLEOTIDE SEQUENCE [LARGE SCALE GENOMIC DNA]</scope>
    <source>
        <strain evidence="2 3">36-1</strain>
    </source>
</reference>
<name>A0A2U3DQW5_PURLI</name>
<dbReference type="Proteomes" id="UP000245956">
    <property type="component" value="Unassembled WGS sequence"/>
</dbReference>
<protein>
    <submittedName>
        <fullName evidence="2">Uncharacterized protein</fullName>
    </submittedName>
</protein>
<dbReference type="AlphaFoldDB" id="A0A2U3DQW5"/>
<comment type="caution">
    <text evidence="2">The sequence shown here is derived from an EMBL/GenBank/DDBJ whole genome shotgun (WGS) entry which is preliminary data.</text>
</comment>
<feature type="region of interest" description="Disordered" evidence="1">
    <location>
        <begin position="1"/>
        <end position="64"/>
    </location>
</feature>
<dbReference type="EMBL" id="LCWV01000050">
    <property type="protein sequence ID" value="PWI64641.1"/>
    <property type="molecule type" value="Genomic_DNA"/>
</dbReference>